<dbReference type="PROSITE" id="PS00479">
    <property type="entry name" value="ZF_DAG_PE_1"/>
    <property type="match status" value="2"/>
</dbReference>
<comment type="catalytic activity">
    <reaction evidence="21 23">
        <text>L-threonyl-[protein] + ATP = O-phospho-L-threonyl-[protein] + ADP + H(+)</text>
        <dbReference type="Rhea" id="RHEA:46608"/>
        <dbReference type="Rhea" id="RHEA-COMP:11060"/>
        <dbReference type="Rhea" id="RHEA-COMP:11605"/>
        <dbReference type="ChEBI" id="CHEBI:15378"/>
        <dbReference type="ChEBI" id="CHEBI:30013"/>
        <dbReference type="ChEBI" id="CHEBI:30616"/>
        <dbReference type="ChEBI" id="CHEBI:61977"/>
        <dbReference type="ChEBI" id="CHEBI:456216"/>
        <dbReference type="EC" id="2.7.11.13"/>
    </reaction>
</comment>
<dbReference type="Pfam" id="PF00069">
    <property type="entry name" value="Pkinase"/>
    <property type="match status" value="1"/>
</dbReference>
<sequence length="659" mass="75138">MADVSSNESSTADVANRFARKGALRQKNVHEVKNHKFIARFFKQPTFCSHCTDFIWGFGKQGFQCQVCCFVVHKRCHELVTFSCPGADKGPDTDDPRTKHKFKIHTYGSPTFCDHCGSLLYGLIHQGMKCDSCDMNVHKQCVMNVPSLCGTDHTERRGRVYLKCEVSGDKLQVTVTEGKNLIPMDPNGLSDPYVKLKLIPDPKNETKQKTKTIRANLNPRWNETFTFKLKATDKDRRLSVEVWDWDRTTRNDFMGALSFGVSELMKSPVCGWYKLLCQEEGEYYNVPISEEDDGNEELRQKFEPLRLPSPCGFRTKQLGSPLRIHFSAACNPLSLSPKVMLAEMKATEELYAIKILKKDVVIQDDDVECTMVEKRVLAQQDKPPFLTQLHSCFQTVDRLYFVMEYVNGGDLMYHIQQVGKFKEPQAVFYAAEIAVGLFFLHTKGVIYRDLKLDNVMLDCEGHIKIADFGMCKENMSEGVTTRTFCGTPDYIAPEIIAYQPYGCSVDWWAYGVLLYEMLAGQPPFDGEDEDELFQSIMEHTVSYPKSLSKEAVSICKGQLMTKHPSKRLGCGPEGERDIREHAFFRRIDWERLQNREVQPPFKPKVCGKGAENFDKFFTRTQPQLTPPDELVIANIDQAEFAGFSFVNPQFQHPSLSNSV</sequence>
<evidence type="ECO:0000256" key="5">
    <source>
        <dbReference type="ARBA" id="ARBA00012429"/>
    </source>
</evidence>
<evidence type="ECO:0000259" key="28">
    <source>
        <dbReference type="PROSITE" id="PS50004"/>
    </source>
</evidence>
<dbReference type="FunFam" id="1.10.510.10:FF:000023">
    <property type="entry name" value="Protein kinase C"/>
    <property type="match status" value="1"/>
</dbReference>
<dbReference type="Ensembl" id="ENSENLT00000030047.1">
    <property type="protein sequence ID" value="ENSENLP00000029178.1"/>
    <property type="gene ID" value="ENSENLG00000012390.1"/>
</dbReference>
<dbReference type="Pfam" id="PF00168">
    <property type="entry name" value="C2"/>
    <property type="match status" value="1"/>
</dbReference>
<dbReference type="InterPro" id="IPR011009">
    <property type="entry name" value="Kinase-like_dom_sf"/>
</dbReference>
<evidence type="ECO:0000259" key="29">
    <source>
        <dbReference type="PROSITE" id="PS50011"/>
    </source>
</evidence>
<dbReference type="PANTHER" id="PTHR24351">
    <property type="entry name" value="RIBOSOMAL PROTEIN S6 KINASE"/>
    <property type="match status" value="1"/>
</dbReference>
<dbReference type="FunFam" id="2.60.40.150:FF:000012">
    <property type="entry name" value="Kinase C alpha type"/>
    <property type="match status" value="1"/>
</dbReference>
<evidence type="ECO:0000259" key="31">
    <source>
        <dbReference type="PROSITE" id="PS51285"/>
    </source>
</evidence>
<dbReference type="PROSITE" id="PS00108">
    <property type="entry name" value="PROTEIN_KINASE_ST"/>
    <property type="match status" value="1"/>
</dbReference>
<keyword evidence="17 27" id="KW-0106">Calcium</keyword>
<evidence type="ECO:0000256" key="21">
    <source>
        <dbReference type="ARBA" id="ARBA00047272"/>
    </source>
</evidence>
<dbReference type="AlphaFoldDB" id="A0A665VBQ8"/>
<feature type="binding site" evidence="27">
    <location>
        <position position="245"/>
    </location>
    <ligand>
        <name>Ca(2+)</name>
        <dbReference type="ChEBI" id="CHEBI:29108"/>
        <label>1</label>
    </ligand>
</feature>
<dbReference type="InterPro" id="IPR000961">
    <property type="entry name" value="AGC-kinase_C"/>
</dbReference>
<evidence type="ECO:0000256" key="12">
    <source>
        <dbReference type="ARBA" id="ARBA00022737"/>
    </source>
</evidence>
<dbReference type="PROSITE" id="PS50011">
    <property type="entry name" value="PROTEIN_KINASE_DOM"/>
    <property type="match status" value="1"/>
</dbReference>
<dbReference type="Pfam" id="PF00130">
    <property type="entry name" value="C1_1"/>
    <property type="match status" value="2"/>
</dbReference>
<evidence type="ECO:0000256" key="16">
    <source>
        <dbReference type="ARBA" id="ARBA00022833"/>
    </source>
</evidence>
<dbReference type="FunFam" id="3.30.200.20:FF:000080">
    <property type="entry name" value="Protein kinase C"/>
    <property type="match status" value="1"/>
</dbReference>
<evidence type="ECO:0000259" key="30">
    <source>
        <dbReference type="PROSITE" id="PS50081"/>
    </source>
</evidence>
<dbReference type="PROSITE" id="PS50004">
    <property type="entry name" value="C2"/>
    <property type="match status" value="1"/>
</dbReference>
<feature type="binding site" evidence="25">
    <location>
        <position position="243"/>
    </location>
    <ligand>
        <name>a 1,2-diacyl-sn-glycero-3-phospho-(1D-myo-inositol-4,5-bisphosphate)</name>
        <dbReference type="ChEBI" id="CHEBI:58456"/>
    </ligand>
</feature>
<comment type="cofactor">
    <cofactor evidence="27">
        <name>Ca(2+)</name>
        <dbReference type="ChEBI" id="CHEBI:29108"/>
    </cofactor>
    <text evidence="27">Binds 3 Ca(2+) ions per subunit. The ions are bound to the C2 domain.</text>
</comment>
<feature type="domain" description="AGC-kinase C-terminal" evidence="31">
    <location>
        <begin position="585"/>
        <end position="655"/>
    </location>
</feature>
<evidence type="ECO:0000256" key="8">
    <source>
        <dbReference type="ARBA" id="ARBA00022553"/>
    </source>
</evidence>
<name>A0A665VBQ8_ECHNA</name>
<dbReference type="InterPro" id="IPR020454">
    <property type="entry name" value="DAG/PE-bd"/>
</dbReference>
<feature type="domain" description="C2" evidence="28">
    <location>
        <begin position="156"/>
        <end position="273"/>
    </location>
</feature>
<dbReference type="GO" id="GO:0005634">
    <property type="term" value="C:nucleus"/>
    <property type="evidence" value="ECO:0007669"/>
    <property type="project" value="UniProtKB-SubCell"/>
</dbReference>
<reference evidence="32" key="2">
    <citation type="submission" date="2025-08" db="UniProtKB">
        <authorList>
            <consortium name="Ensembl"/>
        </authorList>
    </citation>
    <scope>IDENTIFICATION</scope>
</reference>
<dbReference type="Pfam" id="PF00433">
    <property type="entry name" value="Pkinase_C"/>
    <property type="match status" value="1"/>
</dbReference>
<evidence type="ECO:0000256" key="9">
    <source>
        <dbReference type="ARBA" id="ARBA00022679"/>
    </source>
</evidence>
<keyword evidence="18 23" id="KW-0067">ATP-binding</keyword>
<dbReference type="PROSITE" id="PS51285">
    <property type="entry name" value="AGC_KINASE_CTER"/>
    <property type="match status" value="1"/>
</dbReference>
<reference evidence="32" key="3">
    <citation type="submission" date="2025-09" db="UniProtKB">
        <authorList>
            <consortium name="Ensembl"/>
        </authorList>
    </citation>
    <scope>IDENTIFICATION</scope>
</reference>
<keyword evidence="14" id="KW-0863">Zinc-finger</keyword>
<dbReference type="SUPFAM" id="SSF49562">
    <property type="entry name" value="C2 domain (Calcium/lipid-binding domain, CaLB)"/>
    <property type="match status" value="1"/>
</dbReference>
<evidence type="ECO:0000256" key="6">
    <source>
        <dbReference type="ARBA" id="ARBA00022490"/>
    </source>
</evidence>
<dbReference type="CDD" id="cd04026">
    <property type="entry name" value="C2_PKC_alpha_gamma"/>
    <property type="match status" value="1"/>
</dbReference>
<evidence type="ECO:0000256" key="10">
    <source>
        <dbReference type="ARBA" id="ARBA00022703"/>
    </source>
</evidence>
<dbReference type="InterPro" id="IPR000008">
    <property type="entry name" value="C2_dom"/>
</dbReference>
<feature type="binding site" evidence="27">
    <location>
        <position position="244"/>
    </location>
    <ligand>
        <name>Ca(2+)</name>
        <dbReference type="ChEBI" id="CHEBI:29108"/>
        <label>1</label>
    </ligand>
</feature>
<dbReference type="InterPro" id="IPR017892">
    <property type="entry name" value="Pkinase_C"/>
</dbReference>
<evidence type="ECO:0000256" key="11">
    <source>
        <dbReference type="ARBA" id="ARBA00022723"/>
    </source>
</evidence>
<evidence type="ECO:0000256" key="22">
    <source>
        <dbReference type="ARBA" id="ARBA00047470"/>
    </source>
</evidence>
<dbReference type="InterPro" id="IPR014375">
    <property type="entry name" value="Protein_kinase_C_a/b/g"/>
</dbReference>
<evidence type="ECO:0000256" key="23">
    <source>
        <dbReference type="PIRNR" id="PIRNR000550"/>
    </source>
</evidence>
<dbReference type="InterPro" id="IPR000719">
    <property type="entry name" value="Prot_kinase_dom"/>
</dbReference>
<feature type="binding site" evidence="27">
    <location>
        <position position="252"/>
    </location>
    <ligand>
        <name>Ca(2+)</name>
        <dbReference type="ChEBI" id="CHEBI:29108"/>
        <label>3</label>
    </ligand>
</feature>
<dbReference type="EC" id="2.7.11.13" evidence="5 23"/>
<dbReference type="GO" id="GO:0005524">
    <property type="term" value="F:ATP binding"/>
    <property type="evidence" value="ECO:0007669"/>
    <property type="project" value="UniProtKB-KW"/>
</dbReference>
<dbReference type="Gene3D" id="3.30.60.20">
    <property type="match status" value="2"/>
</dbReference>
<keyword evidence="6" id="KW-0963">Cytoplasm</keyword>
<evidence type="ECO:0000256" key="20">
    <source>
        <dbReference type="ARBA" id="ARBA00023242"/>
    </source>
</evidence>
<dbReference type="InterPro" id="IPR046349">
    <property type="entry name" value="C1-like_sf"/>
</dbReference>
<evidence type="ECO:0000256" key="24">
    <source>
        <dbReference type="PIRSR" id="PIRSR000550-1"/>
    </source>
</evidence>
<dbReference type="InterPro" id="IPR035892">
    <property type="entry name" value="C2_domain_sf"/>
</dbReference>
<dbReference type="PROSITE" id="PS50081">
    <property type="entry name" value="ZF_DAG_PE_2"/>
    <property type="match status" value="2"/>
</dbReference>
<feature type="binding site" evidence="27">
    <location>
        <position position="246"/>
    </location>
    <ligand>
        <name>Ca(2+)</name>
        <dbReference type="ChEBI" id="CHEBI:29108"/>
        <label>2</label>
    </ligand>
</feature>
<keyword evidence="20" id="KW-0539">Nucleus</keyword>
<keyword evidence="33" id="KW-1185">Reference proteome</keyword>
<dbReference type="Gene3D" id="1.10.510.10">
    <property type="entry name" value="Transferase(Phosphotransferase) domain 1"/>
    <property type="match status" value="1"/>
</dbReference>
<feature type="binding site" evidence="27">
    <location>
        <position position="184"/>
    </location>
    <ligand>
        <name>Ca(2+)</name>
        <dbReference type="ChEBI" id="CHEBI:29108"/>
        <label>1</label>
    </ligand>
</feature>
<keyword evidence="7 23" id="KW-0723">Serine/threonine-protein kinase</keyword>
<evidence type="ECO:0000256" key="15">
    <source>
        <dbReference type="ARBA" id="ARBA00022777"/>
    </source>
</evidence>
<evidence type="ECO:0000256" key="19">
    <source>
        <dbReference type="ARBA" id="ARBA00023136"/>
    </source>
</evidence>
<keyword evidence="13 23" id="KW-0547">Nucleotide-binding</keyword>
<keyword evidence="8" id="KW-0597">Phosphoprotein</keyword>
<dbReference type="Proteomes" id="UP000472264">
    <property type="component" value="Chromosome 1"/>
</dbReference>
<dbReference type="CDD" id="cd20833">
    <property type="entry name" value="C1_cPKC_rpt1"/>
    <property type="match status" value="1"/>
</dbReference>
<comment type="catalytic activity">
    <reaction evidence="22">
        <text>L-seryl-[protein] + ATP = O-phospho-L-seryl-[protein] + ADP + H(+)</text>
        <dbReference type="Rhea" id="RHEA:17989"/>
        <dbReference type="Rhea" id="RHEA-COMP:9863"/>
        <dbReference type="Rhea" id="RHEA-COMP:11604"/>
        <dbReference type="ChEBI" id="CHEBI:15378"/>
        <dbReference type="ChEBI" id="CHEBI:29999"/>
        <dbReference type="ChEBI" id="CHEBI:30616"/>
        <dbReference type="ChEBI" id="CHEBI:83421"/>
        <dbReference type="ChEBI" id="CHEBI:456216"/>
        <dbReference type="EC" id="2.7.11.13"/>
    </reaction>
</comment>
<evidence type="ECO:0000256" key="17">
    <source>
        <dbReference type="ARBA" id="ARBA00022837"/>
    </source>
</evidence>
<evidence type="ECO:0000313" key="32">
    <source>
        <dbReference type="Ensembl" id="ENSENLP00000029178.1"/>
    </source>
</evidence>
<proteinExistence type="inferred from homology"/>
<evidence type="ECO:0000256" key="27">
    <source>
        <dbReference type="PIRSR" id="PIRSR000550-4"/>
    </source>
</evidence>
<dbReference type="CDD" id="cd20836">
    <property type="entry name" value="C1_cPKC_rpt2"/>
    <property type="match status" value="1"/>
</dbReference>
<dbReference type="FunFam" id="3.30.60.20:FF:000031">
    <property type="entry name" value="Protein kinase C alpha"/>
    <property type="match status" value="1"/>
</dbReference>
<dbReference type="GO" id="GO:0004697">
    <property type="term" value="F:diacylglycerol-dependent serine/threonine kinase activity"/>
    <property type="evidence" value="ECO:0007669"/>
    <property type="project" value="UniProtKB-EC"/>
</dbReference>
<keyword evidence="19" id="KW-0472">Membrane</keyword>
<evidence type="ECO:0000256" key="7">
    <source>
        <dbReference type="ARBA" id="ARBA00022527"/>
    </source>
</evidence>
<keyword evidence="9 23" id="KW-0808">Transferase</keyword>
<organism evidence="32 33">
    <name type="scientific">Echeneis naucrates</name>
    <name type="common">Live sharksucker</name>
    <dbReference type="NCBI Taxonomy" id="173247"/>
    <lineage>
        <taxon>Eukaryota</taxon>
        <taxon>Metazoa</taxon>
        <taxon>Chordata</taxon>
        <taxon>Craniata</taxon>
        <taxon>Vertebrata</taxon>
        <taxon>Euteleostomi</taxon>
        <taxon>Actinopterygii</taxon>
        <taxon>Neopterygii</taxon>
        <taxon>Teleostei</taxon>
        <taxon>Neoteleostei</taxon>
        <taxon>Acanthomorphata</taxon>
        <taxon>Carangaria</taxon>
        <taxon>Carangiformes</taxon>
        <taxon>Echeneidae</taxon>
        <taxon>Echeneis</taxon>
    </lineage>
</organism>
<keyword evidence="15 23" id="KW-0418">Kinase</keyword>
<dbReference type="CDD" id="cd05587">
    <property type="entry name" value="STKc_cPKC"/>
    <property type="match status" value="1"/>
</dbReference>
<protein>
    <recommendedName>
        <fullName evidence="5 23">Protein kinase C</fullName>
        <ecNumber evidence="5 23">2.7.11.13</ecNumber>
    </recommendedName>
</protein>
<dbReference type="GO" id="GO:0008270">
    <property type="term" value="F:zinc ion binding"/>
    <property type="evidence" value="ECO:0007669"/>
    <property type="project" value="UniProtKB-KW"/>
</dbReference>
<dbReference type="Gene3D" id="3.30.200.20">
    <property type="entry name" value="Phosphorylase Kinase, domain 1"/>
    <property type="match status" value="2"/>
</dbReference>
<dbReference type="FunFam" id="3.30.60.20:FF:000006">
    <property type="entry name" value="Protein kinase C"/>
    <property type="match status" value="1"/>
</dbReference>
<feature type="binding site" evidence="27">
    <location>
        <position position="250"/>
    </location>
    <ligand>
        <name>Ca(2+)</name>
        <dbReference type="ChEBI" id="CHEBI:29108"/>
        <label>1</label>
    </ligand>
</feature>
<dbReference type="SMART" id="SM00109">
    <property type="entry name" value="C1"/>
    <property type="match status" value="2"/>
</dbReference>
<feature type="binding site" evidence="26">
    <location>
        <position position="354"/>
    </location>
    <ligand>
        <name>ATP</name>
        <dbReference type="ChEBI" id="CHEBI:30616"/>
    </ligand>
</feature>
<evidence type="ECO:0000256" key="4">
    <source>
        <dbReference type="ARBA" id="ARBA00005490"/>
    </source>
</evidence>
<evidence type="ECO:0000313" key="33">
    <source>
        <dbReference type="Proteomes" id="UP000472264"/>
    </source>
</evidence>
<dbReference type="Gene3D" id="2.60.40.150">
    <property type="entry name" value="C2 domain"/>
    <property type="match status" value="1"/>
</dbReference>
<keyword evidence="11 27" id="KW-0479">Metal-binding</keyword>
<dbReference type="SUPFAM" id="SSF57889">
    <property type="entry name" value="Cysteine-rich domain"/>
    <property type="match status" value="2"/>
</dbReference>
<feature type="domain" description="Phorbol-ester/DAG-type" evidence="30">
    <location>
        <begin position="99"/>
        <end position="149"/>
    </location>
</feature>
<feature type="binding site" evidence="25">
    <location>
        <position position="193"/>
    </location>
    <ligand>
        <name>a 1,2-diacyl-sn-glycero-3-phospho-(1D-myo-inositol-4,5-bisphosphate)</name>
        <dbReference type="ChEBI" id="CHEBI:58456"/>
    </ligand>
</feature>
<feature type="binding site" evidence="27">
    <location>
        <position position="191"/>
    </location>
    <ligand>
        <name>Ca(2+)</name>
        <dbReference type="ChEBI" id="CHEBI:29108"/>
        <label>1</label>
    </ligand>
</feature>
<feature type="domain" description="Protein kinase" evidence="29">
    <location>
        <begin position="248"/>
        <end position="584"/>
    </location>
</feature>
<evidence type="ECO:0000256" key="14">
    <source>
        <dbReference type="ARBA" id="ARBA00022771"/>
    </source>
</evidence>
<dbReference type="PIRSF" id="PIRSF000550">
    <property type="entry name" value="PKC_alpha"/>
    <property type="match status" value="1"/>
</dbReference>
<evidence type="ECO:0000256" key="18">
    <source>
        <dbReference type="ARBA" id="ARBA00022840"/>
    </source>
</evidence>
<dbReference type="PRINTS" id="PR00008">
    <property type="entry name" value="DAGPEDOMAIN"/>
</dbReference>
<accession>A0A665VBQ8</accession>
<keyword evidence="10" id="KW-0053">Apoptosis</keyword>
<evidence type="ECO:0000256" key="1">
    <source>
        <dbReference type="ARBA" id="ARBA00004123"/>
    </source>
</evidence>
<dbReference type="GO" id="GO:0006915">
    <property type="term" value="P:apoptotic process"/>
    <property type="evidence" value="ECO:0007669"/>
    <property type="project" value="UniProtKB-KW"/>
</dbReference>
<dbReference type="GO" id="GO:0005737">
    <property type="term" value="C:cytoplasm"/>
    <property type="evidence" value="ECO:0007669"/>
    <property type="project" value="UniProtKB-SubCell"/>
</dbReference>
<evidence type="ECO:0000256" key="3">
    <source>
        <dbReference type="ARBA" id="ARBA00004496"/>
    </source>
</evidence>
<comment type="similarity">
    <text evidence="4 23">Belongs to the protein kinase superfamily. AGC Ser/Thr protein kinase family. PKC subfamily.</text>
</comment>
<dbReference type="SMART" id="SM00239">
    <property type="entry name" value="C2"/>
    <property type="match status" value="1"/>
</dbReference>
<dbReference type="PRINTS" id="PR00360">
    <property type="entry name" value="C2DOMAIN"/>
</dbReference>
<keyword evidence="16" id="KW-0862">Zinc</keyword>
<comment type="subcellular location">
    <subcellularLocation>
        <location evidence="3">Cytoplasm</location>
    </subcellularLocation>
    <subcellularLocation>
        <location evidence="2">Membrane</location>
        <topology evidence="2">Peripheral membrane protein</topology>
    </subcellularLocation>
    <subcellularLocation>
        <location evidence="1">Nucleus</location>
    </subcellularLocation>
</comment>
<feature type="binding site" evidence="27">
    <location>
        <position position="185"/>
    </location>
    <ligand>
        <name>Ca(2+)</name>
        <dbReference type="ChEBI" id="CHEBI:29108"/>
        <label>1</label>
    </ligand>
</feature>
<evidence type="ECO:0000256" key="13">
    <source>
        <dbReference type="ARBA" id="ARBA00022741"/>
    </source>
</evidence>
<keyword evidence="12" id="KW-0677">Repeat</keyword>
<dbReference type="SMART" id="SM00133">
    <property type="entry name" value="S_TK_X"/>
    <property type="match status" value="1"/>
</dbReference>
<evidence type="ECO:0000256" key="2">
    <source>
        <dbReference type="ARBA" id="ARBA00004170"/>
    </source>
</evidence>
<dbReference type="FunFam" id="3.30.200.20:FF:000103">
    <property type="entry name" value="Protein kinase C"/>
    <property type="match status" value="1"/>
</dbReference>
<dbReference type="GO" id="GO:0016020">
    <property type="term" value="C:membrane"/>
    <property type="evidence" value="ECO:0007669"/>
    <property type="project" value="UniProtKB-SubCell"/>
</dbReference>
<evidence type="ECO:0000256" key="26">
    <source>
        <dbReference type="PIRSR" id="PIRSR000550-3"/>
    </source>
</evidence>
<evidence type="ECO:0000256" key="25">
    <source>
        <dbReference type="PIRSR" id="PIRSR000550-2"/>
    </source>
</evidence>
<feature type="domain" description="Phorbol-ester/DAG-type" evidence="30">
    <location>
        <begin position="34"/>
        <end position="84"/>
    </location>
</feature>
<reference evidence="32" key="1">
    <citation type="submission" date="2021-04" db="EMBL/GenBank/DDBJ databases">
        <authorList>
            <consortium name="Wellcome Sanger Institute Data Sharing"/>
        </authorList>
    </citation>
    <scope>NUCLEOTIDE SEQUENCE [LARGE SCALE GENOMIC DNA]</scope>
</reference>
<dbReference type="InterPro" id="IPR008271">
    <property type="entry name" value="Ser/Thr_kinase_AS"/>
</dbReference>
<feature type="active site" description="Proton acceptor" evidence="24">
    <location>
        <position position="449"/>
    </location>
</feature>
<gene>
    <name evidence="32" type="primary">prkcaa</name>
</gene>
<dbReference type="InterPro" id="IPR002219">
    <property type="entry name" value="PKC_DAG/PE"/>
</dbReference>
<dbReference type="SUPFAM" id="SSF56112">
    <property type="entry name" value="Protein kinase-like (PK-like)"/>
    <property type="match status" value="1"/>
</dbReference>
<dbReference type="SMART" id="SM00220">
    <property type="entry name" value="S_TKc"/>
    <property type="match status" value="1"/>
</dbReference>